<dbReference type="InterPro" id="IPR000424">
    <property type="entry name" value="Primosome_PriB/ssb"/>
</dbReference>
<reference evidence="2" key="1">
    <citation type="submission" date="2025-08" db="UniProtKB">
        <authorList>
            <consortium name="RefSeq"/>
        </authorList>
    </citation>
    <scope>IDENTIFICATION</scope>
    <source>
        <tissue evidence="2">Leaves</tissue>
    </source>
</reference>
<accession>A0A2I4ESU6</accession>
<dbReference type="KEGG" id="jre:108992366"/>
<gene>
    <name evidence="2" type="primary">LOC108992366</name>
</gene>
<dbReference type="PANTHER" id="PTHR10302:SF18">
    <property type="entry name" value="PROTEIN OSB1, MITOCHONDRIAL"/>
    <property type="match status" value="1"/>
</dbReference>
<proteinExistence type="predicted"/>
<dbReference type="GO" id="GO:0042645">
    <property type="term" value="C:mitochondrial nucleoid"/>
    <property type="evidence" value="ECO:0000318"/>
    <property type="project" value="GO_Central"/>
</dbReference>
<name>A0A2I4ESU6_JUGRE</name>
<protein>
    <submittedName>
        <fullName evidence="2">Protein OSB1, mitochondrial isoform X1</fullName>
    </submittedName>
</protein>
<dbReference type="GO" id="GO:0006260">
    <property type="term" value="P:DNA replication"/>
    <property type="evidence" value="ECO:0000318"/>
    <property type="project" value="GO_Central"/>
</dbReference>
<evidence type="ECO:0000313" key="2">
    <source>
        <dbReference type="RefSeq" id="XP_018822466.1"/>
    </source>
</evidence>
<dbReference type="Proteomes" id="UP000235220">
    <property type="component" value="Chromosome 15"/>
</dbReference>
<dbReference type="FunCoup" id="A0A2I4ESU6">
    <property type="interactions" value="477"/>
</dbReference>
<dbReference type="GO" id="GO:0008047">
    <property type="term" value="F:enzyme activator activity"/>
    <property type="evidence" value="ECO:0000318"/>
    <property type="project" value="GO_Central"/>
</dbReference>
<dbReference type="PROSITE" id="PS50935">
    <property type="entry name" value="SSB"/>
    <property type="match status" value="1"/>
</dbReference>
<dbReference type="InterPro" id="IPR011344">
    <property type="entry name" value="ssDNA-bd"/>
</dbReference>
<dbReference type="OrthoDB" id="1078367at2759"/>
<dbReference type="PANTHER" id="PTHR10302">
    <property type="entry name" value="SINGLE-STRANDED DNA-BINDING PROTEIN"/>
    <property type="match status" value="1"/>
</dbReference>
<dbReference type="Gramene" id="Jr15_05770_p1">
    <property type="protein sequence ID" value="cds.Jr15_05770_p1"/>
    <property type="gene ID" value="Jr15_05770"/>
</dbReference>
<evidence type="ECO:0000313" key="1">
    <source>
        <dbReference type="Proteomes" id="UP000235220"/>
    </source>
</evidence>
<dbReference type="STRING" id="51240.A0A2I4ESU6"/>
<dbReference type="AlphaFoldDB" id="A0A2I4ESU6"/>
<dbReference type="GO" id="GO:0090297">
    <property type="term" value="P:positive regulation of mitochondrial DNA replication"/>
    <property type="evidence" value="ECO:0000318"/>
    <property type="project" value="GO_Central"/>
</dbReference>
<dbReference type="GeneID" id="108992366"/>
<keyword evidence="1" id="KW-1185">Reference proteome</keyword>
<sequence>MSAHRFGGLIRNATRLSLQSSATSPRSPPPTKFFAEDVEGGSEVYGHALKFQRPTTITLTQQLVNSVSFIGSVESPLRIIERVKLGRFGVSTLLSVKASPDSNHKFRILLNMWDEMARMSLEHLKPNDFVYVSGRLGSYTKFLEGVKLKTYYTVTVEELNYVSKSGQGPTGQKVEGSQLGAGAAGLEVHENRLHLWQVFFTNPYEWWDNRKRKDLRKVNLSAPDFKHKDTGEVLWLNPNDPPWIKRQLELLDTKMAEKGQGDHVGSHSRVSMWVYDEY</sequence>
<organism evidence="1 2">
    <name type="scientific">Juglans regia</name>
    <name type="common">English walnut</name>
    <dbReference type="NCBI Taxonomy" id="51240"/>
    <lineage>
        <taxon>Eukaryota</taxon>
        <taxon>Viridiplantae</taxon>
        <taxon>Streptophyta</taxon>
        <taxon>Embryophyta</taxon>
        <taxon>Tracheophyta</taxon>
        <taxon>Spermatophyta</taxon>
        <taxon>Magnoliopsida</taxon>
        <taxon>eudicotyledons</taxon>
        <taxon>Gunneridae</taxon>
        <taxon>Pentapetalae</taxon>
        <taxon>rosids</taxon>
        <taxon>fabids</taxon>
        <taxon>Fagales</taxon>
        <taxon>Juglandaceae</taxon>
        <taxon>Juglans</taxon>
    </lineage>
</organism>
<dbReference type="RefSeq" id="XP_018822466.1">
    <property type="nucleotide sequence ID" value="XM_018966921.1"/>
</dbReference>
<dbReference type="GO" id="GO:0003697">
    <property type="term" value="F:single-stranded DNA binding"/>
    <property type="evidence" value="ECO:0000318"/>
    <property type="project" value="GO_Central"/>
</dbReference>